<comment type="subcellular location">
    <subcellularLocation>
        <location evidence="1">Cell outer membrane</location>
        <topology evidence="1">Multi-pass membrane protein</topology>
    </subcellularLocation>
</comment>
<feature type="signal peptide" evidence="11">
    <location>
        <begin position="1"/>
        <end position="20"/>
    </location>
</feature>
<dbReference type="SUPFAM" id="SSF56935">
    <property type="entry name" value="Porins"/>
    <property type="match status" value="1"/>
</dbReference>
<dbReference type="PANTHER" id="PTHR34501">
    <property type="entry name" value="PROTEIN YDDL-RELATED"/>
    <property type="match status" value="1"/>
</dbReference>
<comment type="subunit">
    <text evidence="2">Homotrimer.</text>
</comment>
<dbReference type="OrthoDB" id="5289162at2"/>
<dbReference type="GO" id="GO:0046930">
    <property type="term" value="C:pore complex"/>
    <property type="evidence" value="ECO:0007669"/>
    <property type="project" value="UniProtKB-KW"/>
</dbReference>
<feature type="chain" id="PRO_5018966082" evidence="11">
    <location>
        <begin position="21"/>
        <end position="423"/>
    </location>
</feature>
<evidence type="ECO:0000256" key="1">
    <source>
        <dbReference type="ARBA" id="ARBA00004571"/>
    </source>
</evidence>
<keyword evidence="8" id="KW-0626">Porin</keyword>
<dbReference type="InterPro" id="IPR033900">
    <property type="entry name" value="Gram_neg_porin_domain"/>
</dbReference>
<keyword evidence="10" id="KW-0998">Cell outer membrane</keyword>
<comment type="caution">
    <text evidence="13">The sequence shown here is derived from an EMBL/GenBank/DDBJ whole genome shotgun (WGS) entry which is preliminary data.</text>
</comment>
<accession>A0A418XQM0</accession>
<evidence type="ECO:0000256" key="3">
    <source>
        <dbReference type="ARBA" id="ARBA00022448"/>
    </source>
</evidence>
<evidence type="ECO:0000256" key="11">
    <source>
        <dbReference type="SAM" id="SignalP"/>
    </source>
</evidence>
<evidence type="ECO:0000256" key="4">
    <source>
        <dbReference type="ARBA" id="ARBA00022452"/>
    </source>
</evidence>
<dbReference type="Pfam" id="PF13609">
    <property type="entry name" value="Porin_4"/>
    <property type="match status" value="1"/>
</dbReference>
<organism evidence="13 14">
    <name type="scientific">Massilia cavernae</name>
    <dbReference type="NCBI Taxonomy" id="2320864"/>
    <lineage>
        <taxon>Bacteria</taxon>
        <taxon>Pseudomonadati</taxon>
        <taxon>Pseudomonadota</taxon>
        <taxon>Betaproteobacteria</taxon>
        <taxon>Burkholderiales</taxon>
        <taxon>Oxalobacteraceae</taxon>
        <taxon>Telluria group</taxon>
        <taxon>Massilia</taxon>
    </lineage>
</organism>
<evidence type="ECO:0000313" key="13">
    <source>
        <dbReference type="EMBL" id="RJG14721.1"/>
    </source>
</evidence>
<keyword evidence="3" id="KW-0813">Transport</keyword>
<sequence length="423" mass="44369">MKTKLIAGVIATCFAAPVMAQSSVQIYGVADAGITKTKGESARIFSGGADGSRLGFKGTEDIGGGFKAIFNLEARVELDTGTQTPTLITDNPGLFLTKGMQALPATVLSGIRNALQPKGDIAVNREKALFDRTAMVGLITPGGAILLGRMYTPGYEVFAAADAFETGTAGTWGGITGGTAGFSALGADIRSQKSIQYRFAVPSGIGGSVMYGTKGSGYLGRYNKFYGAAVTYKANGFDVGLGHNRGYDQLDRASLVTTTVGGSYTMGAFKFFAGYHDQKNENSALLRDYIGGWDTAIAPQLAPLGPQTATALRNVFVTNITRNSQVDAASYQLGAHYKLGAGRIMASVARNNDRTSSNSDATLLALGYDHNLSKRTDVYTVVAQIRNQNDGQFTPGVSGSPGGFTLVPGEDSHAVQIGIRHKF</sequence>
<evidence type="ECO:0000256" key="6">
    <source>
        <dbReference type="ARBA" id="ARBA00022729"/>
    </source>
</evidence>
<reference evidence="13 14" key="1">
    <citation type="submission" date="2018-09" db="EMBL/GenBank/DDBJ databases">
        <authorList>
            <person name="Zhu H."/>
        </authorList>
    </citation>
    <scope>NUCLEOTIDE SEQUENCE [LARGE SCALE GENOMIC DNA]</scope>
    <source>
        <strain evidence="13 14">K1S02-61</strain>
    </source>
</reference>
<dbReference type="PANTHER" id="PTHR34501:SF9">
    <property type="entry name" value="MAJOR OUTER MEMBRANE PROTEIN P.IA"/>
    <property type="match status" value="1"/>
</dbReference>
<keyword evidence="5" id="KW-0812">Transmembrane</keyword>
<proteinExistence type="predicted"/>
<protein>
    <submittedName>
        <fullName evidence="13">Porin</fullName>
    </submittedName>
</protein>
<feature type="domain" description="Porin" evidence="12">
    <location>
        <begin position="11"/>
        <end position="389"/>
    </location>
</feature>
<evidence type="ECO:0000259" key="12">
    <source>
        <dbReference type="Pfam" id="PF13609"/>
    </source>
</evidence>
<evidence type="ECO:0000256" key="2">
    <source>
        <dbReference type="ARBA" id="ARBA00011233"/>
    </source>
</evidence>
<evidence type="ECO:0000256" key="9">
    <source>
        <dbReference type="ARBA" id="ARBA00023136"/>
    </source>
</evidence>
<keyword evidence="6 11" id="KW-0732">Signal</keyword>
<dbReference type="CDD" id="cd00342">
    <property type="entry name" value="gram_neg_porins"/>
    <property type="match status" value="1"/>
</dbReference>
<dbReference type="GO" id="GO:0015288">
    <property type="term" value="F:porin activity"/>
    <property type="evidence" value="ECO:0007669"/>
    <property type="project" value="UniProtKB-KW"/>
</dbReference>
<dbReference type="InterPro" id="IPR050298">
    <property type="entry name" value="Gram-neg_bact_OMP"/>
</dbReference>
<keyword evidence="7" id="KW-0406">Ion transport</keyword>
<dbReference type="InterPro" id="IPR023614">
    <property type="entry name" value="Porin_dom_sf"/>
</dbReference>
<dbReference type="GO" id="GO:0009279">
    <property type="term" value="C:cell outer membrane"/>
    <property type="evidence" value="ECO:0007669"/>
    <property type="project" value="UniProtKB-SubCell"/>
</dbReference>
<keyword evidence="9" id="KW-0472">Membrane</keyword>
<dbReference type="GO" id="GO:0006811">
    <property type="term" value="P:monoatomic ion transport"/>
    <property type="evidence" value="ECO:0007669"/>
    <property type="project" value="UniProtKB-KW"/>
</dbReference>
<evidence type="ECO:0000313" key="14">
    <source>
        <dbReference type="Proteomes" id="UP000284006"/>
    </source>
</evidence>
<keyword evidence="14" id="KW-1185">Reference proteome</keyword>
<evidence type="ECO:0000256" key="7">
    <source>
        <dbReference type="ARBA" id="ARBA00023065"/>
    </source>
</evidence>
<gene>
    <name evidence="13" type="ORF">D3872_16680</name>
</gene>
<dbReference type="AlphaFoldDB" id="A0A418XQM0"/>
<keyword evidence="4" id="KW-1134">Transmembrane beta strand</keyword>
<evidence type="ECO:0000256" key="10">
    <source>
        <dbReference type="ARBA" id="ARBA00023237"/>
    </source>
</evidence>
<name>A0A418XQM0_9BURK</name>
<evidence type="ECO:0000256" key="5">
    <source>
        <dbReference type="ARBA" id="ARBA00022692"/>
    </source>
</evidence>
<evidence type="ECO:0000256" key="8">
    <source>
        <dbReference type="ARBA" id="ARBA00023114"/>
    </source>
</evidence>
<dbReference type="EMBL" id="QYUP01000125">
    <property type="protein sequence ID" value="RJG14721.1"/>
    <property type="molecule type" value="Genomic_DNA"/>
</dbReference>
<dbReference type="Gene3D" id="2.40.160.10">
    <property type="entry name" value="Porin"/>
    <property type="match status" value="1"/>
</dbReference>
<dbReference type="Proteomes" id="UP000284006">
    <property type="component" value="Unassembled WGS sequence"/>
</dbReference>